<protein>
    <recommendedName>
        <fullName evidence="3">DinB family protein</fullName>
    </recommendedName>
</protein>
<accession>A0A849SJ66</accession>
<name>A0A849SJ66_UNCEI</name>
<proteinExistence type="predicted"/>
<evidence type="ECO:0000313" key="1">
    <source>
        <dbReference type="EMBL" id="NOT34646.1"/>
    </source>
</evidence>
<dbReference type="EMBL" id="JABFRW010000135">
    <property type="protein sequence ID" value="NOT34646.1"/>
    <property type="molecule type" value="Genomic_DNA"/>
</dbReference>
<reference evidence="1 2" key="1">
    <citation type="submission" date="2020-04" db="EMBL/GenBank/DDBJ databases">
        <title>Metagenomic profiling of ammonia- and methane-oxidizing microorganisms in a Dutch drinking water treatment plant.</title>
        <authorList>
            <person name="Poghosyan L."/>
            <person name="Leucker S."/>
        </authorList>
    </citation>
    <scope>NUCLEOTIDE SEQUENCE [LARGE SCALE GENOMIC DNA]</scope>
    <source>
        <strain evidence="1">S-RSF-IL-03</strain>
    </source>
</reference>
<dbReference type="Proteomes" id="UP000580839">
    <property type="component" value="Unassembled WGS sequence"/>
</dbReference>
<gene>
    <name evidence="1" type="ORF">HOP12_10825</name>
</gene>
<evidence type="ECO:0000313" key="2">
    <source>
        <dbReference type="Proteomes" id="UP000580839"/>
    </source>
</evidence>
<sequence>MQLRAGTLPPVPRRGVVEWLFVRFVVVRGQIPRGAPAPKSMHPTSTPDRDAVLAQVRRDVARYRAIGDTLGASERDRLWVPNPFRPAWRYTYPESLRMQAVHARHHGALVGEFMNK</sequence>
<comment type="caution">
    <text evidence="1">The sequence shown here is derived from an EMBL/GenBank/DDBJ whole genome shotgun (WGS) entry which is preliminary data.</text>
</comment>
<evidence type="ECO:0008006" key="3">
    <source>
        <dbReference type="Google" id="ProtNLM"/>
    </source>
</evidence>
<organism evidence="1 2">
    <name type="scientific">Eiseniibacteriota bacterium</name>
    <dbReference type="NCBI Taxonomy" id="2212470"/>
    <lineage>
        <taxon>Bacteria</taxon>
        <taxon>Candidatus Eiseniibacteriota</taxon>
    </lineage>
</organism>
<dbReference type="AlphaFoldDB" id="A0A849SJ66"/>